<accession>A0AAV4C4P0</accession>
<gene>
    <name evidence="2" type="ORF">PoB_005337800</name>
</gene>
<dbReference type="EMBL" id="BLXT01005873">
    <property type="protein sequence ID" value="GFO26873.1"/>
    <property type="molecule type" value="Genomic_DNA"/>
</dbReference>
<comment type="caution">
    <text evidence="2">The sequence shown here is derived from an EMBL/GenBank/DDBJ whole genome shotgun (WGS) entry which is preliminary data.</text>
</comment>
<proteinExistence type="predicted"/>
<organism evidence="2 3">
    <name type="scientific">Plakobranchus ocellatus</name>
    <dbReference type="NCBI Taxonomy" id="259542"/>
    <lineage>
        <taxon>Eukaryota</taxon>
        <taxon>Metazoa</taxon>
        <taxon>Spiralia</taxon>
        <taxon>Lophotrochozoa</taxon>
        <taxon>Mollusca</taxon>
        <taxon>Gastropoda</taxon>
        <taxon>Heterobranchia</taxon>
        <taxon>Euthyneura</taxon>
        <taxon>Panpulmonata</taxon>
        <taxon>Sacoglossa</taxon>
        <taxon>Placobranchoidea</taxon>
        <taxon>Plakobranchidae</taxon>
        <taxon>Plakobranchus</taxon>
    </lineage>
</organism>
<keyword evidence="3" id="KW-1185">Reference proteome</keyword>
<evidence type="ECO:0000313" key="3">
    <source>
        <dbReference type="Proteomes" id="UP000735302"/>
    </source>
</evidence>
<dbReference type="AlphaFoldDB" id="A0AAV4C4P0"/>
<feature type="compositionally biased region" description="Basic and acidic residues" evidence="1">
    <location>
        <begin position="33"/>
        <end position="58"/>
    </location>
</feature>
<sequence>MSRSSRGFRRSFNNGRKLSHENRKDGCTTQQRARSEHSDMREKRQRSRHDNSEAEKATRSIFGDVPLTDTERRYLWAAQSGNLPALELLVEEAGTFNLSCR</sequence>
<feature type="region of interest" description="Disordered" evidence="1">
    <location>
        <begin position="1"/>
        <end position="64"/>
    </location>
</feature>
<name>A0AAV4C4P0_9GAST</name>
<evidence type="ECO:0000256" key="1">
    <source>
        <dbReference type="SAM" id="MobiDB-lite"/>
    </source>
</evidence>
<feature type="compositionally biased region" description="Low complexity" evidence="1">
    <location>
        <begin position="1"/>
        <end position="16"/>
    </location>
</feature>
<evidence type="ECO:0000313" key="2">
    <source>
        <dbReference type="EMBL" id="GFO26873.1"/>
    </source>
</evidence>
<reference evidence="2 3" key="1">
    <citation type="journal article" date="2021" name="Elife">
        <title>Chloroplast acquisition without the gene transfer in kleptoplastic sea slugs, Plakobranchus ocellatus.</title>
        <authorList>
            <person name="Maeda T."/>
            <person name="Takahashi S."/>
            <person name="Yoshida T."/>
            <person name="Shimamura S."/>
            <person name="Takaki Y."/>
            <person name="Nagai Y."/>
            <person name="Toyoda A."/>
            <person name="Suzuki Y."/>
            <person name="Arimoto A."/>
            <person name="Ishii H."/>
            <person name="Satoh N."/>
            <person name="Nishiyama T."/>
            <person name="Hasebe M."/>
            <person name="Maruyama T."/>
            <person name="Minagawa J."/>
            <person name="Obokata J."/>
            <person name="Shigenobu S."/>
        </authorList>
    </citation>
    <scope>NUCLEOTIDE SEQUENCE [LARGE SCALE GENOMIC DNA]</scope>
</reference>
<dbReference type="Proteomes" id="UP000735302">
    <property type="component" value="Unassembled WGS sequence"/>
</dbReference>
<protein>
    <submittedName>
        <fullName evidence="2">Uncharacterized protein</fullName>
    </submittedName>
</protein>